<dbReference type="SMART" id="SM00226">
    <property type="entry name" value="LMWPc"/>
    <property type="match status" value="1"/>
</dbReference>
<name>A0ABS8JJ38_9GAMM</name>
<evidence type="ECO:0000259" key="6">
    <source>
        <dbReference type="SMART" id="SM00226"/>
    </source>
</evidence>
<comment type="similarity">
    <text evidence="1">Belongs to the low molecular weight phosphotyrosine protein phosphatase family.</text>
</comment>
<comment type="catalytic activity">
    <reaction evidence="5">
        <text>O-phospho-L-tyrosyl-[protein] + H2O = L-tyrosyl-[protein] + phosphate</text>
        <dbReference type="Rhea" id="RHEA:10684"/>
        <dbReference type="Rhea" id="RHEA-COMP:10136"/>
        <dbReference type="Rhea" id="RHEA-COMP:20101"/>
        <dbReference type="ChEBI" id="CHEBI:15377"/>
        <dbReference type="ChEBI" id="CHEBI:43474"/>
        <dbReference type="ChEBI" id="CHEBI:46858"/>
        <dbReference type="ChEBI" id="CHEBI:61978"/>
        <dbReference type="EC" id="3.1.3.48"/>
    </reaction>
</comment>
<evidence type="ECO:0000256" key="3">
    <source>
        <dbReference type="ARBA" id="ARBA00022801"/>
    </source>
</evidence>
<evidence type="ECO:0000313" key="7">
    <source>
        <dbReference type="EMBL" id="MCC8363602.1"/>
    </source>
</evidence>
<keyword evidence="3" id="KW-0378">Hydrolase</keyword>
<dbReference type="Proteomes" id="UP001165293">
    <property type="component" value="Unassembled WGS sequence"/>
</dbReference>
<sequence length="146" mass="15982">MIHRILIVCVGNICRSPMAEVVLRHHLGGEDSDVVVESAGLAALVGNPIDPLAEMVLASHGHTGKDHVARQVTEAMISKADLVLAMQRRHLGAIHAIAPQARGKSYLVGKWEGDSEIPDPYGKTRPVFEDAFGQLDRMLHAWRMHL</sequence>
<accession>A0ABS8JJ38</accession>
<dbReference type="EC" id="3.1.3.48" evidence="2"/>
<protein>
    <recommendedName>
        <fullName evidence="2">protein-tyrosine-phosphatase</fullName>
        <ecNumber evidence="2">3.1.3.48</ecNumber>
    </recommendedName>
</protein>
<dbReference type="InterPro" id="IPR023485">
    <property type="entry name" value="Ptyr_pPase"/>
</dbReference>
<evidence type="ECO:0000256" key="2">
    <source>
        <dbReference type="ARBA" id="ARBA00013064"/>
    </source>
</evidence>
<dbReference type="InterPro" id="IPR017867">
    <property type="entry name" value="Tyr_phospatase_low_mol_wt"/>
</dbReference>
<dbReference type="SUPFAM" id="SSF52788">
    <property type="entry name" value="Phosphotyrosine protein phosphatases I"/>
    <property type="match status" value="1"/>
</dbReference>
<dbReference type="PANTHER" id="PTHR11717">
    <property type="entry name" value="LOW MOLECULAR WEIGHT PROTEIN TYROSINE PHOSPHATASE"/>
    <property type="match status" value="1"/>
</dbReference>
<evidence type="ECO:0000256" key="4">
    <source>
        <dbReference type="ARBA" id="ARBA00022912"/>
    </source>
</evidence>
<proteinExistence type="inferred from homology"/>
<organism evidence="7 8">
    <name type="scientific">Noviluteimonas lactosilytica</name>
    <dbReference type="NCBI Taxonomy" id="2888523"/>
    <lineage>
        <taxon>Bacteria</taxon>
        <taxon>Pseudomonadati</taxon>
        <taxon>Pseudomonadota</taxon>
        <taxon>Gammaproteobacteria</taxon>
        <taxon>Lysobacterales</taxon>
        <taxon>Lysobacteraceae</taxon>
        <taxon>Noviluteimonas</taxon>
    </lineage>
</organism>
<keyword evidence="4" id="KW-0904">Protein phosphatase</keyword>
<comment type="caution">
    <text evidence="7">The sequence shown here is derived from an EMBL/GenBank/DDBJ whole genome shotgun (WGS) entry which is preliminary data.</text>
</comment>
<keyword evidence="8" id="KW-1185">Reference proteome</keyword>
<gene>
    <name evidence="7" type="ORF">LK996_11025</name>
</gene>
<evidence type="ECO:0000256" key="5">
    <source>
        <dbReference type="ARBA" id="ARBA00051722"/>
    </source>
</evidence>
<evidence type="ECO:0000256" key="1">
    <source>
        <dbReference type="ARBA" id="ARBA00011063"/>
    </source>
</evidence>
<dbReference type="PANTHER" id="PTHR11717:SF31">
    <property type="entry name" value="LOW MOLECULAR WEIGHT PROTEIN-TYROSINE-PHOSPHATASE ETP-RELATED"/>
    <property type="match status" value="1"/>
</dbReference>
<dbReference type="InterPro" id="IPR036196">
    <property type="entry name" value="Ptyr_pPase_sf"/>
</dbReference>
<dbReference type="InterPro" id="IPR050438">
    <property type="entry name" value="LMW_PTPase"/>
</dbReference>
<dbReference type="PRINTS" id="PR00719">
    <property type="entry name" value="LMWPTPASE"/>
</dbReference>
<reference evidence="7" key="1">
    <citation type="submission" date="2021-10" db="EMBL/GenBank/DDBJ databases">
        <authorList>
            <person name="Lyu M."/>
            <person name="Wang X."/>
            <person name="Meng X."/>
            <person name="Xu K."/>
        </authorList>
    </citation>
    <scope>NUCLEOTIDE SEQUENCE</scope>
    <source>
        <strain evidence="7">A6</strain>
    </source>
</reference>
<dbReference type="CDD" id="cd16343">
    <property type="entry name" value="LMWPTP"/>
    <property type="match status" value="1"/>
</dbReference>
<dbReference type="RefSeq" id="WP_230527224.1">
    <property type="nucleotide sequence ID" value="NZ_JAJGAK010000002.1"/>
</dbReference>
<dbReference type="Gene3D" id="3.40.50.2300">
    <property type="match status" value="1"/>
</dbReference>
<dbReference type="EMBL" id="JAJGAK010000002">
    <property type="protein sequence ID" value="MCC8363602.1"/>
    <property type="molecule type" value="Genomic_DNA"/>
</dbReference>
<dbReference type="Pfam" id="PF01451">
    <property type="entry name" value="LMWPc"/>
    <property type="match status" value="1"/>
</dbReference>
<feature type="domain" description="Phosphotyrosine protein phosphatase I" evidence="6">
    <location>
        <begin position="3"/>
        <end position="145"/>
    </location>
</feature>
<evidence type="ECO:0000313" key="8">
    <source>
        <dbReference type="Proteomes" id="UP001165293"/>
    </source>
</evidence>